<reference evidence="4" key="1">
    <citation type="submission" date="2022-08" db="EMBL/GenBank/DDBJ databases">
        <authorList>
            <person name="Giroux E."/>
            <person name="Giroux E."/>
        </authorList>
    </citation>
    <scope>NUCLEOTIDE SEQUENCE</scope>
    <source>
        <strain evidence="4">H1091258</strain>
    </source>
</reference>
<evidence type="ECO:0000259" key="3">
    <source>
        <dbReference type="PROSITE" id="PS50048"/>
    </source>
</evidence>
<gene>
    <name evidence="4" type="ORF">CGXH109_LOCUS800</name>
</gene>
<sequence length="272" mass="30670">MDSGTSPVRADPEDQTGTRWTGLRQLLPAVSSVRPITGAVRTSHESLTKPPRSQVPAACLACRKRKVKCSGLRPKCYRCSQTNIECVWDTEPDTTRIVSIRKRKEELERENEDLHELLRFLYLRPDEEAREIFRRLRASGNALEVLNAVRTADLLLQRRQVGEGADQVYPKLRSSENEDSHTRLLVVPARPWTTLANDDVVSDLITSFFLLDATFFLAFVEQEAFLEDMRSCSPETARYCSPILVNAICALRSVRFGASVQSIKKTPSGSVF</sequence>
<keyword evidence="2" id="KW-0175">Coiled coil</keyword>
<dbReference type="Pfam" id="PF00172">
    <property type="entry name" value="Zn_clus"/>
    <property type="match status" value="1"/>
</dbReference>
<evidence type="ECO:0000313" key="5">
    <source>
        <dbReference type="Proteomes" id="UP001152533"/>
    </source>
</evidence>
<dbReference type="InterPro" id="IPR053187">
    <property type="entry name" value="Notoamide_regulator"/>
</dbReference>
<dbReference type="GO" id="GO:0008270">
    <property type="term" value="F:zinc ion binding"/>
    <property type="evidence" value="ECO:0007669"/>
    <property type="project" value="InterPro"/>
</dbReference>
<dbReference type="SMART" id="SM00066">
    <property type="entry name" value="GAL4"/>
    <property type="match status" value="1"/>
</dbReference>
<proteinExistence type="predicted"/>
<dbReference type="InterPro" id="IPR001138">
    <property type="entry name" value="Zn2Cys6_DnaBD"/>
</dbReference>
<organism evidence="4 5">
    <name type="scientific">Colletotrichum noveboracense</name>
    <dbReference type="NCBI Taxonomy" id="2664923"/>
    <lineage>
        <taxon>Eukaryota</taxon>
        <taxon>Fungi</taxon>
        <taxon>Dikarya</taxon>
        <taxon>Ascomycota</taxon>
        <taxon>Pezizomycotina</taxon>
        <taxon>Sordariomycetes</taxon>
        <taxon>Hypocreomycetidae</taxon>
        <taxon>Glomerellales</taxon>
        <taxon>Glomerellaceae</taxon>
        <taxon>Colletotrichum</taxon>
        <taxon>Colletotrichum gloeosporioides species complex</taxon>
    </lineage>
</organism>
<dbReference type="EMBL" id="CAMGZC010000003">
    <property type="protein sequence ID" value="CAI0641093.1"/>
    <property type="molecule type" value="Genomic_DNA"/>
</dbReference>
<keyword evidence="5" id="KW-1185">Reference proteome</keyword>
<dbReference type="AlphaFoldDB" id="A0A9W4REY0"/>
<name>A0A9W4REY0_9PEZI</name>
<dbReference type="Proteomes" id="UP001152533">
    <property type="component" value="Unassembled WGS sequence"/>
</dbReference>
<evidence type="ECO:0000313" key="4">
    <source>
        <dbReference type="EMBL" id="CAI0641093.1"/>
    </source>
</evidence>
<accession>A0A9W4REY0</accession>
<dbReference type="Gene3D" id="4.10.240.10">
    <property type="entry name" value="Zn(2)-C6 fungal-type DNA-binding domain"/>
    <property type="match status" value="1"/>
</dbReference>
<dbReference type="PANTHER" id="PTHR47256:SF1">
    <property type="entry name" value="ZN(II)2CYS6 TRANSCRIPTION FACTOR (EUROFUNG)"/>
    <property type="match status" value="1"/>
</dbReference>
<dbReference type="CDD" id="cd00067">
    <property type="entry name" value="GAL4"/>
    <property type="match status" value="1"/>
</dbReference>
<dbReference type="PROSITE" id="PS00463">
    <property type="entry name" value="ZN2_CY6_FUNGAL_1"/>
    <property type="match status" value="1"/>
</dbReference>
<feature type="domain" description="Zn(2)-C6 fungal-type" evidence="3">
    <location>
        <begin position="58"/>
        <end position="88"/>
    </location>
</feature>
<comment type="caution">
    <text evidence="4">The sequence shown here is derived from an EMBL/GenBank/DDBJ whole genome shotgun (WGS) entry which is preliminary data.</text>
</comment>
<dbReference type="PROSITE" id="PS50048">
    <property type="entry name" value="ZN2_CY6_FUNGAL_2"/>
    <property type="match status" value="1"/>
</dbReference>
<protein>
    <recommendedName>
        <fullName evidence="3">Zn(2)-C6 fungal-type domain-containing protein</fullName>
    </recommendedName>
</protein>
<evidence type="ECO:0000256" key="1">
    <source>
        <dbReference type="ARBA" id="ARBA00023242"/>
    </source>
</evidence>
<keyword evidence="1" id="KW-0539">Nucleus</keyword>
<dbReference type="PANTHER" id="PTHR47256">
    <property type="entry name" value="ZN(II)2CYS6 TRANSCRIPTION FACTOR (EUROFUNG)-RELATED"/>
    <property type="match status" value="1"/>
</dbReference>
<dbReference type="InterPro" id="IPR036864">
    <property type="entry name" value="Zn2-C6_fun-type_DNA-bd_sf"/>
</dbReference>
<dbReference type="GO" id="GO:0000981">
    <property type="term" value="F:DNA-binding transcription factor activity, RNA polymerase II-specific"/>
    <property type="evidence" value="ECO:0007669"/>
    <property type="project" value="InterPro"/>
</dbReference>
<dbReference type="SUPFAM" id="SSF57701">
    <property type="entry name" value="Zn2/Cys6 DNA-binding domain"/>
    <property type="match status" value="1"/>
</dbReference>
<feature type="coiled-coil region" evidence="2">
    <location>
        <begin position="97"/>
        <end position="124"/>
    </location>
</feature>
<evidence type="ECO:0000256" key="2">
    <source>
        <dbReference type="SAM" id="Coils"/>
    </source>
</evidence>